<evidence type="ECO:0000313" key="1">
    <source>
        <dbReference type="EMBL" id="RRT45806.1"/>
    </source>
</evidence>
<dbReference type="AlphaFoldDB" id="A0A426Y237"/>
<comment type="caution">
    <text evidence="1">The sequence shown here is derived from an EMBL/GenBank/DDBJ whole genome shotgun (WGS) entry which is preliminary data.</text>
</comment>
<proteinExistence type="predicted"/>
<reference evidence="1 2" key="1">
    <citation type="journal article" date="2014" name="Agronomy (Basel)">
        <title>A Draft Genome Sequence for Ensete ventricosum, the Drought-Tolerant Tree Against Hunger.</title>
        <authorList>
            <person name="Harrison J."/>
            <person name="Moore K.A."/>
            <person name="Paszkiewicz K."/>
            <person name="Jones T."/>
            <person name="Grant M."/>
            <person name="Ambacheew D."/>
            <person name="Muzemil S."/>
            <person name="Studholme D.J."/>
        </authorList>
    </citation>
    <scope>NUCLEOTIDE SEQUENCE [LARGE SCALE GENOMIC DNA]</scope>
</reference>
<organism evidence="1 2">
    <name type="scientific">Ensete ventricosum</name>
    <name type="common">Abyssinian banana</name>
    <name type="synonym">Musa ensete</name>
    <dbReference type="NCBI Taxonomy" id="4639"/>
    <lineage>
        <taxon>Eukaryota</taxon>
        <taxon>Viridiplantae</taxon>
        <taxon>Streptophyta</taxon>
        <taxon>Embryophyta</taxon>
        <taxon>Tracheophyta</taxon>
        <taxon>Spermatophyta</taxon>
        <taxon>Magnoliopsida</taxon>
        <taxon>Liliopsida</taxon>
        <taxon>Zingiberales</taxon>
        <taxon>Musaceae</taxon>
        <taxon>Ensete</taxon>
    </lineage>
</organism>
<name>A0A426Y237_ENSVE</name>
<dbReference type="EMBL" id="AMZH03015590">
    <property type="protein sequence ID" value="RRT45806.1"/>
    <property type="molecule type" value="Genomic_DNA"/>
</dbReference>
<protein>
    <submittedName>
        <fullName evidence="1">Uncharacterized protein</fullName>
    </submittedName>
</protein>
<gene>
    <name evidence="1" type="ORF">B296_00054870</name>
</gene>
<accession>A0A426Y237</accession>
<dbReference type="Proteomes" id="UP000287651">
    <property type="component" value="Unassembled WGS sequence"/>
</dbReference>
<evidence type="ECO:0000313" key="2">
    <source>
        <dbReference type="Proteomes" id="UP000287651"/>
    </source>
</evidence>
<sequence>MYSTACLGEWIIVVDFTGFDKPPLHPSSDICPSLAQSIPDFFIKPVAREREKNMKFSGISIKYDH</sequence>